<name>A0A3A1Y3Y4_9GAMM</name>
<keyword evidence="1" id="KW-0663">Pyridoxal phosphate</keyword>
<feature type="domain" description="Alanine racemase N-terminal" evidence="3">
    <location>
        <begin position="7"/>
        <end position="274"/>
    </location>
</feature>
<accession>A0A3A1Y3Y4</accession>
<dbReference type="EMBL" id="NRJH01000042">
    <property type="protein sequence ID" value="RIY32275.1"/>
    <property type="molecule type" value="Genomic_DNA"/>
</dbReference>
<dbReference type="Proteomes" id="UP000266258">
    <property type="component" value="Unassembled WGS sequence"/>
</dbReference>
<evidence type="ECO:0000256" key="1">
    <source>
        <dbReference type="ARBA" id="ARBA00022898"/>
    </source>
</evidence>
<dbReference type="GO" id="GO:0030170">
    <property type="term" value="F:pyridoxal phosphate binding"/>
    <property type="evidence" value="ECO:0007669"/>
    <property type="project" value="InterPro"/>
</dbReference>
<dbReference type="SUPFAM" id="SSF51419">
    <property type="entry name" value="PLP-binding barrel"/>
    <property type="match status" value="2"/>
</dbReference>
<protein>
    <recommendedName>
        <fullName evidence="3">Alanine racemase N-terminal domain-containing protein</fullName>
    </recommendedName>
</protein>
<evidence type="ECO:0000259" key="3">
    <source>
        <dbReference type="Pfam" id="PF01168"/>
    </source>
</evidence>
<evidence type="ECO:0000313" key="4">
    <source>
        <dbReference type="EMBL" id="RIY32275.1"/>
    </source>
</evidence>
<gene>
    <name evidence="4" type="ORF">CJP74_04950</name>
</gene>
<dbReference type="Gene3D" id="3.20.20.10">
    <property type="entry name" value="Alanine racemase"/>
    <property type="match status" value="1"/>
</dbReference>
<dbReference type="InterPro" id="IPR011078">
    <property type="entry name" value="PyrdxlP_homeostasis"/>
</dbReference>
<dbReference type="InterPro" id="IPR029066">
    <property type="entry name" value="PLP-binding_barrel"/>
</dbReference>
<dbReference type="InterPro" id="IPR001608">
    <property type="entry name" value="Ala_racemase_N"/>
</dbReference>
<dbReference type="OrthoDB" id="9804072at2"/>
<dbReference type="AlphaFoldDB" id="A0A3A1Y3Y4"/>
<reference evidence="4 5" key="1">
    <citation type="submission" date="2017-08" db="EMBL/GenBank/DDBJ databases">
        <title>Reclassification of Bisgaard taxon 37 and 44.</title>
        <authorList>
            <person name="Christensen H."/>
        </authorList>
    </citation>
    <scope>NUCLEOTIDE SEQUENCE [LARGE SCALE GENOMIC DNA]</scope>
    <source>
        <strain evidence="4 5">B96_4</strain>
    </source>
</reference>
<dbReference type="PANTHER" id="PTHR10146">
    <property type="entry name" value="PROLINE SYNTHETASE CO-TRANSCRIBED BACTERIAL HOMOLOG PROTEIN"/>
    <property type="match status" value="1"/>
</dbReference>
<keyword evidence="5" id="KW-1185">Reference proteome</keyword>
<comment type="similarity">
    <text evidence="2">Belongs to the pyridoxal phosphate-binding protein YggS/PROSC family.</text>
</comment>
<dbReference type="PIRSF" id="PIRSF004848">
    <property type="entry name" value="YBL036c_PLPDEIII"/>
    <property type="match status" value="1"/>
</dbReference>
<proteinExistence type="inferred from homology"/>
<organism evidence="4 5">
    <name type="scientific">Psittacicella melopsittaci</name>
    <dbReference type="NCBI Taxonomy" id="2028576"/>
    <lineage>
        <taxon>Bacteria</taxon>
        <taxon>Pseudomonadati</taxon>
        <taxon>Pseudomonadota</taxon>
        <taxon>Gammaproteobacteria</taxon>
        <taxon>Pasteurellales</taxon>
        <taxon>Psittacicellaceae</taxon>
        <taxon>Psittacicella</taxon>
    </lineage>
</organism>
<evidence type="ECO:0000313" key="5">
    <source>
        <dbReference type="Proteomes" id="UP000266258"/>
    </source>
</evidence>
<sequence>MSYALYERLTANLKSIQAKIANANVELMVVSKYATTEQLFAQIVNGCTLIGENYVQEAHRKYKSLQLIRTIFSQPEYLESLRKNSFPKELEQDFALETWQDIQFLTNYGQKLENRDFILHIQQMLAQVKLHIIGNVQSRKINEVCSFADSIDAVSSEKALLKIQQGAQKQNKVMQVLLQLRSPLAQGDNRAGCSQEEIFTLAQLINSLENVSLQGLMFIASTENLPSEYEFAHNTFLQLQEKYQITTLSMGMTDSLDVAIQNGSTQVRIGSALFK</sequence>
<comment type="caution">
    <text evidence="4">The sequence shown here is derived from an EMBL/GenBank/DDBJ whole genome shotgun (WGS) entry which is preliminary data.</text>
</comment>
<dbReference type="PANTHER" id="PTHR10146:SF14">
    <property type="entry name" value="PYRIDOXAL PHOSPHATE HOMEOSTASIS PROTEIN"/>
    <property type="match status" value="1"/>
</dbReference>
<evidence type="ECO:0000256" key="2">
    <source>
        <dbReference type="RuleBase" id="RU004514"/>
    </source>
</evidence>
<dbReference type="Pfam" id="PF01168">
    <property type="entry name" value="Ala_racemase_N"/>
    <property type="match status" value="1"/>
</dbReference>
<dbReference type="RefSeq" id="WP_119497175.1">
    <property type="nucleotide sequence ID" value="NZ_NRJH01000042.1"/>
</dbReference>